<dbReference type="OrthoDB" id="78389at2157"/>
<dbReference type="STRING" id="55758.MBFIL_07910"/>
<evidence type="ECO:0000313" key="1">
    <source>
        <dbReference type="EMBL" id="KZX14851.1"/>
    </source>
</evidence>
<comment type="caution">
    <text evidence="1">The sequence shown here is derived from an EMBL/GenBank/DDBJ whole genome shotgun (WGS) entry which is preliminary data.</text>
</comment>
<evidence type="ECO:0000313" key="2">
    <source>
        <dbReference type="Proteomes" id="UP000077066"/>
    </source>
</evidence>
<dbReference type="AlphaFoldDB" id="A0A166CTL1"/>
<proteinExistence type="predicted"/>
<reference evidence="1 2" key="1">
    <citation type="submission" date="2016-04" db="EMBL/GenBank/DDBJ databases">
        <title>Genome sequence of Methanobrevibacter filiformis DSM 11501.</title>
        <authorList>
            <person name="Poehlein A."/>
            <person name="Seedorf H."/>
            <person name="Daniel R."/>
        </authorList>
    </citation>
    <scope>NUCLEOTIDE SEQUENCE [LARGE SCALE GENOMIC DNA]</scope>
    <source>
        <strain evidence="1 2">DSM 11501</strain>
    </source>
</reference>
<keyword evidence="2" id="KW-1185">Reference proteome</keyword>
<organism evidence="1 2">
    <name type="scientific">Methanobrevibacter filiformis</name>
    <dbReference type="NCBI Taxonomy" id="55758"/>
    <lineage>
        <taxon>Archaea</taxon>
        <taxon>Methanobacteriati</taxon>
        <taxon>Methanobacteriota</taxon>
        <taxon>Methanomada group</taxon>
        <taxon>Methanobacteria</taxon>
        <taxon>Methanobacteriales</taxon>
        <taxon>Methanobacteriaceae</taxon>
        <taxon>Methanobrevibacter</taxon>
    </lineage>
</organism>
<dbReference type="EMBL" id="LWMT01000123">
    <property type="protein sequence ID" value="KZX14851.1"/>
    <property type="molecule type" value="Genomic_DNA"/>
</dbReference>
<accession>A0A166CTL1</accession>
<gene>
    <name evidence="1" type="ORF">MBFIL_07910</name>
</gene>
<dbReference type="Proteomes" id="UP000077066">
    <property type="component" value="Unassembled WGS sequence"/>
</dbReference>
<name>A0A166CTL1_9EURY</name>
<dbReference type="RefSeq" id="WP_066971731.1">
    <property type="nucleotide sequence ID" value="NZ_LWMT01000123.1"/>
</dbReference>
<dbReference type="PATRIC" id="fig|55758.3.peg.885"/>
<sequence>MTAEIAILNNNALVFASDSAGTVNYQSRNQINDSFNKIFMLSKYEPVGIMIYQNLNFFDISWETIISIYRDKLGKKKFNHLNDYINDFFNFIECNFKKNEEEQERYIIKAVKWIVEDILGTSNDNGLNKEYLENLINEKLANLKDSVNESWDNIPKEFIDLILKKYRNLITSEINNSMMYCNIPFNLLSSKYFNKLIEIAQYILYEDYTGVVFGGFGEDEVHPSVISVNVGKIFNIGCAIIIF</sequence>
<protein>
    <submittedName>
        <fullName evidence="1">Uncharacterized protein</fullName>
    </submittedName>
</protein>